<proteinExistence type="predicted"/>
<dbReference type="AlphaFoldDB" id="A0A1F5PMY6"/>
<protein>
    <recommendedName>
        <fullName evidence="2">Fibronectin type-III domain-containing protein</fullName>
    </recommendedName>
</protein>
<dbReference type="SMART" id="SM00060">
    <property type="entry name" value="FN3"/>
    <property type="match status" value="1"/>
</dbReference>
<evidence type="ECO:0000256" key="1">
    <source>
        <dbReference type="SAM" id="MobiDB-lite"/>
    </source>
</evidence>
<feature type="region of interest" description="Disordered" evidence="1">
    <location>
        <begin position="336"/>
        <end position="392"/>
    </location>
</feature>
<dbReference type="Gene3D" id="2.60.40.10">
    <property type="entry name" value="Immunoglobulins"/>
    <property type="match status" value="2"/>
</dbReference>
<gene>
    <name evidence="3" type="ORF">A2722_04030</name>
</gene>
<evidence type="ECO:0000313" key="4">
    <source>
        <dbReference type="Proteomes" id="UP000178377"/>
    </source>
</evidence>
<organism evidence="3 4">
    <name type="scientific">Candidatus Doudnabacteria bacterium RIFCSPHIGHO2_01_FULL_50_11</name>
    <dbReference type="NCBI Taxonomy" id="1817828"/>
    <lineage>
        <taxon>Bacteria</taxon>
        <taxon>Candidatus Doudnaibacteriota</taxon>
    </lineage>
</organism>
<dbReference type="EMBL" id="MFEO01000004">
    <property type="protein sequence ID" value="OGE91164.1"/>
    <property type="molecule type" value="Genomic_DNA"/>
</dbReference>
<evidence type="ECO:0000313" key="3">
    <source>
        <dbReference type="EMBL" id="OGE91164.1"/>
    </source>
</evidence>
<dbReference type="STRING" id="1817828.A2722_04030"/>
<comment type="caution">
    <text evidence="3">The sequence shown here is derived from an EMBL/GenBank/DDBJ whole genome shotgun (WGS) entry which is preliminary data.</text>
</comment>
<feature type="domain" description="Fibronectin type-III" evidence="2">
    <location>
        <begin position="429"/>
        <end position="522"/>
    </location>
</feature>
<reference evidence="3 4" key="1">
    <citation type="journal article" date="2016" name="Nat. Commun.">
        <title>Thousands of microbial genomes shed light on interconnected biogeochemical processes in an aquifer system.</title>
        <authorList>
            <person name="Anantharaman K."/>
            <person name="Brown C.T."/>
            <person name="Hug L.A."/>
            <person name="Sharon I."/>
            <person name="Castelle C.J."/>
            <person name="Probst A.J."/>
            <person name="Thomas B.C."/>
            <person name="Singh A."/>
            <person name="Wilkins M.J."/>
            <person name="Karaoz U."/>
            <person name="Brodie E.L."/>
            <person name="Williams K.H."/>
            <person name="Hubbard S.S."/>
            <person name="Banfield J.F."/>
        </authorList>
    </citation>
    <scope>NUCLEOTIDE SEQUENCE [LARGE SCALE GENOMIC DNA]</scope>
</reference>
<dbReference type="InterPro" id="IPR013783">
    <property type="entry name" value="Ig-like_fold"/>
</dbReference>
<dbReference type="Proteomes" id="UP000178377">
    <property type="component" value="Unassembled WGS sequence"/>
</dbReference>
<dbReference type="Pfam" id="PF00041">
    <property type="entry name" value="fn3"/>
    <property type="match status" value="1"/>
</dbReference>
<name>A0A1F5PMY6_9BACT</name>
<sequence length="609" mass="64114">MNQQAATIAHQKMSRWKKAVIFAVLVVFASAPINGLSQAFAIQKAQAFTLINPGIPIPGTEETTAGLDCGLILGILGECVPIKVDADPYRTRRNITKALLTTVLMTVSKSIAQWIAENIDTKLKINDYLGYFKTVSDALYAQRFIFDRFSVPEDRLLSNITYNDQYRGGTNFTRIAQDLTAKANAVRSLPLVPGRTTPYSANEPEWYAQLATAGSWLSQPADWNHVFNDVANQVRSSSQQAATMEILTSDGYKSSRGSQDLDNILSQKTIAYYTDNNNNKIPIMTPGGYAARALMAAIEKVLGTQAPYNDTNISFAIGADVLSGIITGLIFSPGRVSAGQRDRNDYTGATDASGSGPGGGTPCTVDTDGDGTLDGPPPCDEVGSGIGDGDDGDPNCTVDTDGDGVLDSPPPCIQVDTGVGGDDTNPPTTPTNLRVVSADSTSITLEWNASTDDVGIAQYNLMYVDTSTGISGVVSTISTTRMVTGLILGHEYSFVVEAEDTSGNTSPPSNIVIQSTQDTEPPSTPTSFSASYDATAGGVVISSGFSSDNVGVTGYRIYKDFVLIASNGSSFTTTDTSVASGEQHVYTGTAVDAAGNESDPASSGLITIP</sequence>
<dbReference type="InterPro" id="IPR003961">
    <property type="entry name" value="FN3_dom"/>
</dbReference>
<evidence type="ECO:0000259" key="2">
    <source>
        <dbReference type="PROSITE" id="PS50853"/>
    </source>
</evidence>
<dbReference type="PROSITE" id="PS50853">
    <property type="entry name" value="FN3"/>
    <property type="match status" value="1"/>
</dbReference>
<dbReference type="InterPro" id="IPR036116">
    <property type="entry name" value="FN3_sf"/>
</dbReference>
<dbReference type="CDD" id="cd00063">
    <property type="entry name" value="FN3"/>
    <property type="match status" value="1"/>
</dbReference>
<dbReference type="SUPFAM" id="SSF49265">
    <property type="entry name" value="Fibronectin type III"/>
    <property type="match status" value="1"/>
</dbReference>
<accession>A0A1F5PMY6</accession>